<dbReference type="EMBL" id="JBBWRZ010000004">
    <property type="protein sequence ID" value="KAK8238613.1"/>
    <property type="molecule type" value="Genomic_DNA"/>
</dbReference>
<organism evidence="1 2">
    <name type="scientific">Phyllosticta capitalensis</name>
    <dbReference type="NCBI Taxonomy" id="121624"/>
    <lineage>
        <taxon>Eukaryota</taxon>
        <taxon>Fungi</taxon>
        <taxon>Dikarya</taxon>
        <taxon>Ascomycota</taxon>
        <taxon>Pezizomycotina</taxon>
        <taxon>Dothideomycetes</taxon>
        <taxon>Dothideomycetes incertae sedis</taxon>
        <taxon>Botryosphaeriales</taxon>
        <taxon>Phyllostictaceae</taxon>
        <taxon>Phyllosticta</taxon>
    </lineage>
</organism>
<evidence type="ECO:0008006" key="3">
    <source>
        <dbReference type="Google" id="ProtNLM"/>
    </source>
</evidence>
<name>A0ABR1YVN1_9PEZI</name>
<gene>
    <name evidence="1" type="ORF">HDK90DRAFT_231634</name>
</gene>
<protein>
    <recommendedName>
        <fullName evidence="3">Transposase</fullName>
    </recommendedName>
</protein>
<sequence>MGCPLRPGFTPVERKQRSTILERAICGGMIHPGDRQSPEFRGSSKQRAVRRLENGSSWSVDTLCAALVDRGGPSGLPKVKMAQRTTGKVWPLVMATSGRWSDPWRTLDRQGGSPGRWIAPVGGCGVDVVLCCSTTYRRRACRSCSGMAWMSGRGVSTWRCVDVGVPFARTLRRPPPSWPSWHVMVRHRAETSDTALSSTDTP</sequence>
<proteinExistence type="predicted"/>
<reference evidence="1 2" key="1">
    <citation type="submission" date="2024-04" db="EMBL/GenBank/DDBJ databases">
        <title>Phyllosticta paracitricarpa is synonymous to the EU quarantine fungus P. citricarpa based on phylogenomic analyses.</title>
        <authorList>
            <consortium name="Lawrence Berkeley National Laboratory"/>
            <person name="Van Ingen-Buijs V.A."/>
            <person name="Van Westerhoven A.C."/>
            <person name="Haridas S."/>
            <person name="Skiadas P."/>
            <person name="Martin F."/>
            <person name="Groenewald J.Z."/>
            <person name="Crous P.W."/>
            <person name="Seidl M.F."/>
        </authorList>
    </citation>
    <scope>NUCLEOTIDE SEQUENCE [LARGE SCALE GENOMIC DNA]</scope>
    <source>
        <strain evidence="1 2">CBS 123374</strain>
    </source>
</reference>
<evidence type="ECO:0000313" key="2">
    <source>
        <dbReference type="Proteomes" id="UP001492380"/>
    </source>
</evidence>
<evidence type="ECO:0000313" key="1">
    <source>
        <dbReference type="EMBL" id="KAK8238613.1"/>
    </source>
</evidence>
<accession>A0ABR1YVN1</accession>
<dbReference type="Proteomes" id="UP001492380">
    <property type="component" value="Unassembled WGS sequence"/>
</dbReference>
<keyword evidence="2" id="KW-1185">Reference proteome</keyword>
<comment type="caution">
    <text evidence="1">The sequence shown here is derived from an EMBL/GenBank/DDBJ whole genome shotgun (WGS) entry which is preliminary data.</text>
</comment>